<dbReference type="AlphaFoldDB" id="A0AAV9ZPG6"/>
<dbReference type="Proteomes" id="UP001362999">
    <property type="component" value="Unassembled WGS sequence"/>
</dbReference>
<evidence type="ECO:0000256" key="2">
    <source>
        <dbReference type="ARBA" id="ARBA00023242"/>
    </source>
</evidence>
<evidence type="ECO:0000313" key="4">
    <source>
        <dbReference type="EMBL" id="KAK6988425.1"/>
    </source>
</evidence>
<dbReference type="SMART" id="SM00298">
    <property type="entry name" value="CHROMO"/>
    <property type="match status" value="1"/>
</dbReference>
<evidence type="ECO:0000259" key="3">
    <source>
        <dbReference type="PROSITE" id="PS50013"/>
    </source>
</evidence>
<evidence type="ECO:0000256" key="1">
    <source>
        <dbReference type="ARBA" id="ARBA00004123"/>
    </source>
</evidence>
<dbReference type="InterPro" id="IPR051219">
    <property type="entry name" value="Heterochromatin_chromo-domain"/>
</dbReference>
<dbReference type="InterPro" id="IPR023779">
    <property type="entry name" value="Chromodomain_CS"/>
</dbReference>
<dbReference type="InterPro" id="IPR016197">
    <property type="entry name" value="Chromo-like_dom_sf"/>
</dbReference>
<dbReference type="InterPro" id="IPR000953">
    <property type="entry name" value="Chromo/chromo_shadow_dom"/>
</dbReference>
<protein>
    <recommendedName>
        <fullName evidence="3">Chromo domain-containing protein</fullName>
    </recommendedName>
</protein>
<keyword evidence="2" id="KW-0539">Nucleus</keyword>
<dbReference type="InterPro" id="IPR023780">
    <property type="entry name" value="Chromo_domain"/>
</dbReference>
<accession>A0AAV9ZPG6</accession>
<evidence type="ECO:0000313" key="5">
    <source>
        <dbReference type="Proteomes" id="UP001362999"/>
    </source>
</evidence>
<dbReference type="CDD" id="cd00024">
    <property type="entry name" value="CD_CSD"/>
    <property type="match status" value="1"/>
</dbReference>
<proteinExistence type="predicted"/>
<name>A0AAV9ZPG6_9AGAR</name>
<dbReference type="Pfam" id="PF00385">
    <property type="entry name" value="Chromo"/>
    <property type="match status" value="1"/>
</dbReference>
<feature type="domain" description="Chromo" evidence="3">
    <location>
        <begin position="25"/>
        <end position="85"/>
    </location>
</feature>
<dbReference type="GO" id="GO:0006338">
    <property type="term" value="P:chromatin remodeling"/>
    <property type="evidence" value="ECO:0007669"/>
    <property type="project" value="UniProtKB-ARBA"/>
</dbReference>
<dbReference type="SUPFAM" id="SSF54160">
    <property type="entry name" value="Chromo domain-like"/>
    <property type="match status" value="1"/>
</dbReference>
<organism evidence="4 5">
    <name type="scientific">Favolaschia claudopus</name>
    <dbReference type="NCBI Taxonomy" id="2862362"/>
    <lineage>
        <taxon>Eukaryota</taxon>
        <taxon>Fungi</taxon>
        <taxon>Dikarya</taxon>
        <taxon>Basidiomycota</taxon>
        <taxon>Agaricomycotina</taxon>
        <taxon>Agaricomycetes</taxon>
        <taxon>Agaricomycetidae</taxon>
        <taxon>Agaricales</taxon>
        <taxon>Marasmiineae</taxon>
        <taxon>Mycenaceae</taxon>
        <taxon>Favolaschia</taxon>
    </lineage>
</organism>
<dbReference type="Gene3D" id="2.40.50.40">
    <property type="match status" value="1"/>
</dbReference>
<gene>
    <name evidence="4" type="ORF">R3P38DRAFT_3096189</name>
</gene>
<comment type="subcellular location">
    <subcellularLocation>
        <location evidence="1">Nucleus</location>
    </subcellularLocation>
</comment>
<dbReference type="EMBL" id="JAWWNJ010000123">
    <property type="protein sequence ID" value="KAK6988425.1"/>
    <property type="molecule type" value="Genomic_DNA"/>
</dbReference>
<sequence>MRKRTRRSTVAVTPREQDDTGKDAYEIEEILKSKRGRSQQELSYLVKWKGYSKAHNSWVPEADVDAPVLVKAFEKRPKAATTSQQVKSRRGRK</sequence>
<dbReference type="PANTHER" id="PTHR22812">
    <property type="entry name" value="CHROMOBOX PROTEIN"/>
    <property type="match status" value="1"/>
</dbReference>
<comment type="caution">
    <text evidence="4">The sequence shown here is derived from an EMBL/GenBank/DDBJ whole genome shotgun (WGS) entry which is preliminary data.</text>
</comment>
<keyword evidence="5" id="KW-1185">Reference proteome</keyword>
<dbReference type="PROSITE" id="PS50013">
    <property type="entry name" value="CHROMO_2"/>
    <property type="match status" value="1"/>
</dbReference>
<dbReference type="GO" id="GO:0005634">
    <property type="term" value="C:nucleus"/>
    <property type="evidence" value="ECO:0007669"/>
    <property type="project" value="UniProtKB-SubCell"/>
</dbReference>
<reference evidence="4 5" key="1">
    <citation type="journal article" date="2024" name="J Genomics">
        <title>Draft genome sequencing and assembly of Favolaschia claudopus CIRM-BRFM 2984 isolated from oak limbs.</title>
        <authorList>
            <person name="Navarro D."/>
            <person name="Drula E."/>
            <person name="Chaduli D."/>
            <person name="Cazenave R."/>
            <person name="Ahrendt S."/>
            <person name="Wang J."/>
            <person name="Lipzen A."/>
            <person name="Daum C."/>
            <person name="Barry K."/>
            <person name="Grigoriev I.V."/>
            <person name="Favel A."/>
            <person name="Rosso M.N."/>
            <person name="Martin F."/>
        </authorList>
    </citation>
    <scope>NUCLEOTIDE SEQUENCE [LARGE SCALE GENOMIC DNA]</scope>
    <source>
        <strain evidence="4 5">CIRM-BRFM 2984</strain>
    </source>
</reference>
<dbReference type="PROSITE" id="PS00598">
    <property type="entry name" value="CHROMO_1"/>
    <property type="match status" value="1"/>
</dbReference>